<organism evidence="1 2">
    <name type="scientific">Euplotes crassus</name>
    <dbReference type="NCBI Taxonomy" id="5936"/>
    <lineage>
        <taxon>Eukaryota</taxon>
        <taxon>Sar</taxon>
        <taxon>Alveolata</taxon>
        <taxon>Ciliophora</taxon>
        <taxon>Intramacronucleata</taxon>
        <taxon>Spirotrichea</taxon>
        <taxon>Hypotrichia</taxon>
        <taxon>Euplotida</taxon>
        <taxon>Euplotidae</taxon>
        <taxon>Moneuplotes</taxon>
    </lineage>
</organism>
<comment type="caution">
    <text evidence="1">The sequence shown here is derived from an EMBL/GenBank/DDBJ whole genome shotgun (WGS) entry which is preliminary data.</text>
</comment>
<sequence length="75" mass="8813">MIIISLIECESIHYDSPHKEVDSNIHFSSLILSPNTYQDPKENIFHDRNEQNSSERWEDVVHCINCMLAFCIFSQ</sequence>
<name>A0AAD1UC71_EUPCR</name>
<dbReference type="EMBL" id="CAMPGE010007211">
    <property type="protein sequence ID" value="CAI2366134.1"/>
    <property type="molecule type" value="Genomic_DNA"/>
</dbReference>
<evidence type="ECO:0000313" key="2">
    <source>
        <dbReference type="Proteomes" id="UP001295684"/>
    </source>
</evidence>
<evidence type="ECO:0000313" key="1">
    <source>
        <dbReference type="EMBL" id="CAI2366134.1"/>
    </source>
</evidence>
<reference evidence="1" key="1">
    <citation type="submission" date="2023-07" db="EMBL/GenBank/DDBJ databases">
        <authorList>
            <consortium name="AG Swart"/>
            <person name="Singh M."/>
            <person name="Singh A."/>
            <person name="Seah K."/>
            <person name="Emmerich C."/>
        </authorList>
    </citation>
    <scope>NUCLEOTIDE SEQUENCE</scope>
    <source>
        <strain evidence="1">DP1</strain>
    </source>
</reference>
<accession>A0AAD1UC71</accession>
<dbReference type="Proteomes" id="UP001295684">
    <property type="component" value="Unassembled WGS sequence"/>
</dbReference>
<keyword evidence="2" id="KW-1185">Reference proteome</keyword>
<gene>
    <name evidence="1" type="ORF">ECRASSUSDP1_LOCUS7405</name>
</gene>
<protein>
    <submittedName>
        <fullName evidence="1">Uncharacterized protein</fullName>
    </submittedName>
</protein>
<dbReference type="AlphaFoldDB" id="A0AAD1UC71"/>
<proteinExistence type="predicted"/>